<comment type="cofactor">
    <cofactor evidence="4 5">
        <name>NAD(+)</name>
        <dbReference type="ChEBI" id="CHEBI:57540"/>
    </cofactor>
    <text evidence="4 5">Binds 1 NAD(+) per subunit.</text>
</comment>
<feature type="binding site" evidence="4">
    <location>
        <position position="203"/>
    </location>
    <ligand>
        <name>NAD(+)</name>
        <dbReference type="ChEBI" id="CHEBI:57540"/>
    </ligand>
</feature>
<dbReference type="UniPathway" id="UPA00315"/>
<comment type="caution">
    <text evidence="8">The sequence shown here is derived from an EMBL/GenBank/DDBJ whole genome shotgun (WGS) entry which is preliminary data.</text>
</comment>
<dbReference type="SMART" id="SM00996">
    <property type="entry name" value="AdoHcyase"/>
    <property type="match status" value="1"/>
</dbReference>
<dbReference type="PIRSF" id="PIRSF001109">
    <property type="entry name" value="Ad_hcy_hydrolase"/>
    <property type="match status" value="1"/>
</dbReference>
<dbReference type="CDD" id="cd00401">
    <property type="entry name" value="SAHH"/>
    <property type="match status" value="1"/>
</dbReference>
<evidence type="ECO:0000256" key="3">
    <source>
        <dbReference type="ARBA" id="ARBA00023027"/>
    </source>
</evidence>
<gene>
    <name evidence="8" type="primary">ahcY</name>
    <name evidence="8" type="ORF">MBCUT_10820</name>
</gene>
<keyword evidence="2 4" id="KW-0554">One-carbon metabolism</keyword>
<reference evidence="8 9" key="1">
    <citation type="submission" date="2016-04" db="EMBL/GenBank/DDBJ databases">
        <title>Genome sequence of Methanobrevibacter cuticularis DSM 11139.</title>
        <authorList>
            <person name="Poehlein A."/>
            <person name="Seedorf H."/>
            <person name="Daniel R."/>
        </authorList>
    </citation>
    <scope>NUCLEOTIDE SEQUENCE [LARGE SCALE GENOMIC DNA]</scope>
    <source>
        <strain evidence="8 9">DSM 11139</strain>
    </source>
</reference>
<feature type="binding site" evidence="4 5">
    <location>
        <begin position="311"/>
        <end position="313"/>
    </location>
    <ligand>
        <name>NAD(+)</name>
        <dbReference type="ChEBI" id="CHEBI:57540"/>
    </ligand>
</feature>
<dbReference type="GO" id="GO:0004013">
    <property type="term" value="F:adenosylhomocysteinase activity"/>
    <property type="evidence" value="ECO:0007669"/>
    <property type="project" value="UniProtKB-UniRule"/>
</dbReference>
<keyword evidence="4 8" id="KW-0378">Hydrolase</keyword>
<feature type="domain" description="S-adenosyl-L-homocysteine hydrolase NAD binding" evidence="7">
    <location>
        <begin position="203"/>
        <end position="364"/>
    </location>
</feature>
<feature type="binding site" evidence="4">
    <location>
        <position position="202"/>
    </location>
    <ligand>
        <name>substrate</name>
    </ligand>
</feature>
<dbReference type="NCBIfam" id="NF004005">
    <property type="entry name" value="PRK05476.2-3"/>
    <property type="match status" value="1"/>
</dbReference>
<comment type="similarity">
    <text evidence="1 4 6">Belongs to the adenosylhomocysteinase family.</text>
</comment>
<evidence type="ECO:0000256" key="4">
    <source>
        <dbReference type="HAMAP-Rule" id="MF_00563"/>
    </source>
</evidence>
<protein>
    <recommendedName>
        <fullName evidence="4">S-inosyl-L-homocysteine hydrolase</fullName>
        <shortName evidence="4">SIHH</shortName>
        <ecNumber evidence="4">3.13.1.9</ecNumber>
    </recommendedName>
</protein>
<dbReference type="Proteomes" id="UP000077275">
    <property type="component" value="Unassembled WGS sequence"/>
</dbReference>
<accession>A0A166DZ61</accession>
<dbReference type="HAMAP" id="MF_00563">
    <property type="entry name" value="AdoHcyase"/>
    <property type="match status" value="1"/>
</dbReference>
<dbReference type="STRING" id="47311.MBCUT_10820"/>
<feature type="binding site" evidence="4 5">
    <location>
        <begin position="169"/>
        <end position="171"/>
    </location>
    <ligand>
        <name>NAD(+)</name>
        <dbReference type="ChEBI" id="CHEBI:57540"/>
    </ligand>
</feature>
<dbReference type="SMART" id="SM00997">
    <property type="entry name" value="AdoHcyase_NAD"/>
    <property type="match status" value="1"/>
</dbReference>
<dbReference type="PROSITE" id="PS00739">
    <property type="entry name" value="ADOHCYASE_2"/>
    <property type="match status" value="1"/>
</dbReference>
<dbReference type="SUPFAM" id="SSF52283">
    <property type="entry name" value="Formate/glycerate dehydrogenase catalytic domain-like"/>
    <property type="match status" value="1"/>
</dbReference>
<sequence>MFNNINYGDHVSKSYENYATSSKVKDMSLADEGIRKIKWVQKHMPVLEHIKKEFERTKPFEGITIGSCLHLEPKTINLGLTLQAGGAEVAMTGCNPLSTHDDATAGGAALGLNMYGWREENEEEYYETINDVLDHKPDIIIDDGADMILVLHQERKELLKKVKGACEETTTGVHRLDAMHKDGALKIPLVAVNDAYTKYLFDNRYGTGQSTFDAIMGTTNMLIAGKTIVVCGYGWCGRGVATRASGLGGNVIVTEVDAIRALEAKMDGYRVMKVTEAVKYADLIITVTGNINVISGDDFKYMKDGCMLANSGHFNVEINRGDLEHQSIAVEQVRESIEQFTTKDGRKIYLLADGRLVNLAAERGQGHPAEIMDLSFAAQALSAKYILENDLEVGVIKAPDELDYEIAGLKLKAMNIEIDSLSIRQKEYLDDWQEGT</sequence>
<keyword evidence="3 4" id="KW-0520">NAD</keyword>
<dbReference type="AlphaFoldDB" id="A0A166DZ61"/>
<evidence type="ECO:0000313" key="8">
    <source>
        <dbReference type="EMBL" id="KZX16105.1"/>
    </source>
</evidence>
<dbReference type="InterPro" id="IPR000043">
    <property type="entry name" value="Adenosylhomocysteinase-like"/>
</dbReference>
<comment type="pathway">
    <text evidence="4">Amino-acid biosynthesis; S-adenosyl-L-methionine biosynthesis.</text>
</comment>
<evidence type="ECO:0000256" key="2">
    <source>
        <dbReference type="ARBA" id="ARBA00022563"/>
    </source>
</evidence>
<dbReference type="GO" id="GO:0005829">
    <property type="term" value="C:cytosol"/>
    <property type="evidence" value="ECO:0007669"/>
    <property type="project" value="TreeGrafter"/>
</dbReference>
<dbReference type="InterPro" id="IPR015878">
    <property type="entry name" value="Ado_hCys_hydrolase_NAD-bd"/>
</dbReference>
<organism evidence="8 9">
    <name type="scientific">Methanobrevibacter cuticularis</name>
    <dbReference type="NCBI Taxonomy" id="47311"/>
    <lineage>
        <taxon>Archaea</taxon>
        <taxon>Methanobacteriati</taxon>
        <taxon>Methanobacteriota</taxon>
        <taxon>Methanomada group</taxon>
        <taxon>Methanobacteria</taxon>
        <taxon>Methanobacteriales</taxon>
        <taxon>Methanobacteriaceae</taxon>
        <taxon>Methanobrevibacter</taxon>
    </lineage>
</organism>
<feature type="binding site" evidence="4">
    <location>
        <position position="198"/>
    </location>
    <ligand>
        <name>substrate</name>
    </ligand>
</feature>
<feature type="binding site" evidence="4">
    <location>
        <position position="168"/>
    </location>
    <ligand>
        <name>substrate</name>
    </ligand>
</feature>
<keyword evidence="4" id="KW-0963">Cytoplasm</keyword>
<feature type="binding site" evidence="4">
    <location>
        <position position="290"/>
    </location>
    <ligand>
        <name>NAD(+)</name>
        <dbReference type="ChEBI" id="CHEBI:57540"/>
    </ligand>
</feature>
<feature type="binding site" evidence="5">
    <location>
        <position position="367"/>
    </location>
    <ligand>
        <name>NAD(+)</name>
        <dbReference type="ChEBI" id="CHEBI:57540"/>
    </ligand>
</feature>
<feature type="binding site" evidence="4">
    <location>
        <position position="143"/>
    </location>
    <ligand>
        <name>substrate</name>
    </ligand>
</feature>
<dbReference type="EC" id="3.13.1.9" evidence="4"/>
<dbReference type="GO" id="GO:0006556">
    <property type="term" value="P:S-adenosylmethionine biosynthetic process"/>
    <property type="evidence" value="ECO:0007669"/>
    <property type="project" value="UniProtKB-UniRule"/>
</dbReference>
<feature type="binding site" evidence="4 5">
    <location>
        <position position="358"/>
    </location>
    <ligand>
        <name>NAD(+)</name>
        <dbReference type="ChEBI" id="CHEBI:57540"/>
    </ligand>
</feature>
<dbReference type="NCBIfam" id="TIGR00936">
    <property type="entry name" value="ahcY"/>
    <property type="match status" value="1"/>
</dbReference>
<dbReference type="PROSITE" id="PS00738">
    <property type="entry name" value="ADOHCYASE_1"/>
    <property type="match status" value="1"/>
</dbReference>
<keyword evidence="9" id="KW-1185">Reference proteome</keyword>
<dbReference type="EMBL" id="LWMW01000099">
    <property type="protein sequence ID" value="KZX16105.1"/>
    <property type="molecule type" value="Genomic_DNA"/>
</dbReference>
<dbReference type="InterPro" id="IPR042172">
    <property type="entry name" value="Adenosylhomocyst_ase-like_sf"/>
</dbReference>
<dbReference type="Gene3D" id="3.40.50.1480">
    <property type="entry name" value="Adenosylhomocysteinase-like"/>
    <property type="match status" value="1"/>
</dbReference>
<dbReference type="GO" id="GO:0016802">
    <property type="term" value="F:trialkylsulfonium hydrolase activity"/>
    <property type="evidence" value="ECO:0007669"/>
    <property type="project" value="UniProtKB-UniRule"/>
</dbReference>
<feature type="binding site" evidence="4">
    <location>
        <begin position="232"/>
        <end position="237"/>
    </location>
    <ligand>
        <name>NAD(+)</name>
        <dbReference type="ChEBI" id="CHEBI:57540"/>
    </ligand>
</feature>
<dbReference type="GO" id="GO:0006730">
    <property type="term" value="P:one-carbon metabolic process"/>
    <property type="evidence" value="ECO:0007669"/>
    <property type="project" value="UniProtKB-UniRule"/>
</dbReference>
<comment type="catalytic activity">
    <reaction evidence="4">
        <text>S-inosyl-L-homocysteine + H2O = L-homocysteine + inosine</text>
        <dbReference type="Rhea" id="RHEA:59828"/>
        <dbReference type="ChEBI" id="CHEBI:15377"/>
        <dbReference type="ChEBI" id="CHEBI:17596"/>
        <dbReference type="ChEBI" id="CHEBI:57985"/>
        <dbReference type="ChEBI" id="CHEBI:58199"/>
        <dbReference type="EC" id="3.13.1.9"/>
    </reaction>
</comment>
<proteinExistence type="inferred from homology"/>
<evidence type="ECO:0000256" key="6">
    <source>
        <dbReference type="RuleBase" id="RU004166"/>
    </source>
</evidence>
<evidence type="ECO:0000256" key="1">
    <source>
        <dbReference type="ARBA" id="ARBA00007122"/>
    </source>
</evidence>
<dbReference type="InterPro" id="IPR036291">
    <property type="entry name" value="NAD(P)-bd_dom_sf"/>
</dbReference>
<dbReference type="Pfam" id="PF00670">
    <property type="entry name" value="AdoHcyase_NAD"/>
    <property type="match status" value="1"/>
</dbReference>
<dbReference type="InterPro" id="IPR020082">
    <property type="entry name" value="S-Ado-L-homoCys_hydrolase_CS"/>
</dbReference>
<feature type="binding site" evidence="5">
    <location>
        <begin position="234"/>
        <end position="239"/>
    </location>
    <ligand>
        <name>NAD(+)</name>
        <dbReference type="ChEBI" id="CHEBI:57540"/>
    </ligand>
</feature>
<dbReference type="GO" id="GO:0033353">
    <property type="term" value="P:S-adenosylmethionine cycle"/>
    <property type="evidence" value="ECO:0007669"/>
    <property type="project" value="TreeGrafter"/>
</dbReference>
<evidence type="ECO:0000256" key="5">
    <source>
        <dbReference type="PIRSR" id="PIRSR001109-2"/>
    </source>
</evidence>
<comment type="caution">
    <text evidence="4">Lacks conserved residue(s) required for the propagation of feature annotation.</text>
</comment>
<dbReference type="Pfam" id="PF05221">
    <property type="entry name" value="AdoHcyase"/>
    <property type="match status" value="2"/>
</dbReference>
<feature type="binding site" evidence="4 5">
    <location>
        <position position="255"/>
    </location>
    <ligand>
        <name>NAD(+)</name>
        <dbReference type="ChEBI" id="CHEBI:57540"/>
    </ligand>
</feature>
<name>A0A166DZ61_9EURY</name>
<dbReference type="Gene3D" id="3.40.50.720">
    <property type="entry name" value="NAD(P)-binding Rossmann-like Domain"/>
    <property type="match status" value="1"/>
</dbReference>
<comment type="miscellaneous">
    <text evidence="4">SAH is a product of SAM methyltransferases and is known to be a feedback inhibitor of these enzymes. As a result of this inhibition, organisms have evolved efficient enzymes to metabolize SAH via different pathways. The pathway found in methanogens differs from the canonical pathway, it uses the deamination of S-adenosyl-L-homocysteine to form S-inosyl-L-homocysteine for the regeneration of SAM from S-adenosyl-L-homocysteine.</text>
</comment>
<evidence type="ECO:0000313" key="9">
    <source>
        <dbReference type="Proteomes" id="UP000077275"/>
    </source>
</evidence>
<dbReference type="PANTHER" id="PTHR23420:SF0">
    <property type="entry name" value="ADENOSYLHOMOCYSTEINASE"/>
    <property type="match status" value="1"/>
</dbReference>
<dbReference type="SUPFAM" id="SSF51735">
    <property type="entry name" value="NAD(P)-binding Rossmann-fold domains"/>
    <property type="match status" value="1"/>
</dbReference>
<comment type="subcellular location">
    <subcellularLocation>
        <location evidence="4">Cytoplasm</location>
    </subcellularLocation>
</comment>
<dbReference type="PATRIC" id="fig|47311.3.peg.1190"/>
<dbReference type="PANTHER" id="PTHR23420">
    <property type="entry name" value="ADENOSYLHOMOCYSTEINASE"/>
    <property type="match status" value="1"/>
</dbReference>
<evidence type="ECO:0000259" key="7">
    <source>
        <dbReference type="SMART" id="SM00997"/>
    </source>
</evidence>
<comment type="function">
    <text evidence="4">Catalyzes the hydrolysis of S-inosyl-L-homocysteine (SIH) to L-homocysteine (Hcy) and inosine. Likely functions in a S-adenosyl-L-methionine (SAM) recycling pathway from S-adenosyl-L-homocysteine (SAH) produced from SAM-dependent methylation reactions. Can also catalyze the reverse reaction in vitro, i.e. the synthesis of SIH from Hcy and inosine.</text>
</comment>